<name>A0A6N7KVN1_9ACTN</name>
<dbReference type="Proteomes" id="UP000450000">
    <property type="component" value="Unassembled WGS sequence"/>
</dbReference>
<feature type="compositionally biased region" description="Gly residues" evidence="1">
    <location>
        <begin position="10"/>
        <end position="33"/>
    </location>
</feature>
<evidence type="ECO:0000313" key="3">
    <source>
        <dbReference type="Proteomes" id="UP000450000"/>
    </source>
</evidence>
<gene>
    <name evidence="2" type="ORF">F7Q99_20910</name>
</gene>
<feature type="region of interest" description="Disordered" evidence="1">
    <location>
        <begin position="179"/>
        <end position="200"/>
    </location>
</feature>
<dbReference type="InterPro" id="IPR011990">
    <property type="entry name" value="TPR-like_helical_dom_sf"/>
</dbReference>
<dbReference type="RefSeq" id="WP_153463582.1">
    <property type="nucleotide sequence ID" value="NZ_WBOF01000001.1"/>
</dbReference>
<reference evidence="2 3" key="1">
    <citation type="submission" date="2019-09" db="EMBL/GenBank/DDBJ databases">
        <title>Genome Sequences of Streptomyces kaniharaensis ATCC 21070.</title>
        <authorList>
            <person name="Zhu W."/>
            <person name="De Crecy-Lagard V."/>
            <person name="Richards N.G."/>
        </authorList>
    </citation>
    <scope>NUCLEOTIDE SEQUENCE [LARGE SCALE GENOMIC DNA]</scope>
    <source>
        <strain evidence="2 3">SF-557</strain>
    </source>
</reference>
<proteinExistence type="predicted"/>
<evidence type="ECO:0000313" key="2">
    <source>
        <dbReference type="EMBL" id="MQS14659.1"/>
    </source>
</evidence>
<protein>
    <submittedName>
        <fullName evidence="2">Tetratricopeptide repeat protein</fullName>
    </submittedName>
</protein>
<accession>A0A6N7KVN1</accession>
<dbReference type="OrthoDB" id="5243764at2"/>
<sequence length="200" mass="20337">MNDGWERVDGGGPAEPGGPDGATGGGGPEGGGVPAQERSGEPAGDVYDWFRRGGKLLAQGHAAAAEQLLARAAAAEPHSRSIRETLARAQFDAGSYAAALENFRAVALADPSDDYAQFGWGVAAARMGDFETSAEHLALAVAMRPDTDHYRAALRQTRATLAARAGAFGPLLPGAPGYLEPPASAAGQATDEPDGVNGDA</sequence>
<dbReference type="EMBL" id="WBOF01000001">
    <property type="protein sequence ID" value="MQS14659.1"/>
    <property type="molecule type" value="Genomic_DNA"/>
</dbReference>
<dbReference type="SUPFAM" id="SSF48452">
    <property type="entry name" value="TPR-like"/>
    <property type="match status" value="1"/>
</dbReference>
<comment type="caution">
    <text evidence="2">The sequence shown here is derived from an EMBL/GenBank/DDBJ whole genome shotgun (WGS) entry which is preliminary data.</text>
</comment>
<keyword evidence="3" id="KW-1185">Reference proteome</keyword>
<organism evidence="2 3">
    <name type="scientific">Streptomyces kaniharaensis</name>
    <dbReference type="NCBI Taxonomy" id="212423"/>
    <lineage>
        <taxon>Bacteria</taxon>
        <taxon>Bacillati</taxon>
        <taxon>Actinomycetota</taxon>
        <taxon>Actinomycetes</taxon>
        <taxon>Kitasatosporales</taxon>
        <taxon>Streptomycetaceae</taxon>
        <taxon>Streptomyces</taxon>
    </lineage>
</organism>
<dbReference type="AlphaFoldDB" id="A0A6N7KVN1"/>
<evidence type="ECO:0000256" key="1">
    <source>
        <dbReference type="SAM" id="MobiDB-lite"/>
    </source>
</evidence>
<feature type="region of interest" description="Disordered" evidence="1">
    <location>
        <begin position="1"/>
        <end position="45"/>
    </location>
</feature>
<dbReference type="Pfam" id="PF14559">
    <property type="entry name" value="TPR_19"/>
    <property type="match status" value="1"/>
</dbReference>
<dbReference type="Gene3D" id="1.25.40.10">
    <property type="entry name" value="Tetratricopeptide repeat domain"/>
    <property type="match status" value="1"/>
</dbReference>